<dbReference type="RefSeq" id="WP_124080947.1">
    <property type="nucleotide sequence ID" value="NZ_UWPJ01000026.1"/>
</dbReference>
<dbReference type="InterPro" id="IPR017850">
    <property type="entry name" value="Alkaline_phosphatase_core_sf"/>
</dbReference>
<dbReference type="EC" id="2.7.-.-" evidence="3"/>
<keyword evidence="1" id="KW-0472">Membrane</keyword>
<proteinExistence type="predicted"/>
<keyword evidence="1" id="KW-0812">Transmembrane</keyword>
<dbReference type="SUPFAM" id="SSF53649">
    <property type="entry name" value="Alkaline phosphatase-like"/>
    <property type="match status" value="1"/>
</dbReference>
<dbReference type="GO" id="GO:0016776">
    <property type="term" value="F:phosphotransferase activity, phosphate group as acceptor"/>
    <property type="evidence" value="ECO:0007669"/>
    <property type="project" value="TreeGrafter"/>
</dbReference>
<evidence type="ECO:0000313" key="4">
    <source>
        <dbReference type="Proteomes" id="UP000277294"/>
    </source>
</evidence>
<dbReference type="PANTHER" id="PTHR30443:SF2">
    <property type="entry name" value="PHOSPHOETHANOLAMINE TRANSFERASE EPTC"/>
    <property type="match status" value="1"/>
</dbReference>
<evidence type="ECO:0000259" key="2">
    <source>
        <dbReference type="Pfam" id="PF00884"/>
    </source>
</evidence>
<dbReference type="PANTHER" id="PTHR30443">
    <property type="entry name" value="INNER MEMBRANE PROTEIN"/>
    <property type="match status" value="1"/>
</dbReference>
<keyword evidence="1" id="KW-1133">Transmembrane helix</keyword>
<accession>A0A3P4B741</accession>
<dbReference type="AlphaFoldDB" id="A0A3P4B741"/>
<dbReference type="OrthoDB" id="9786870at2"/>
<dbReference type="GO" id="GO:0009244">
    <property type="term" value="P:lipopolysaccharide core region biosynthetic process"/>
    <property type="evidence" value="ECO:0007669"/>
    <property type="project" value="TreeGrafter"/>
</dbReference>
<name>A0A3P4B741_9BURK</name>
<keyword evidence="3" id="KW-0808">Transferase</keyword>
<dbReference type="Pfam" id="PF00884">
    <property type="entry name" value="Sulfatase"/>
    <property type="match status" value="1"/>
</dbReference>
<dbReference type="InterPro" id="IPR000917">
    <property type="entry name" value="Sulfatase_N"/>
</dbReference>
<protein>
    <submittedName>
        <fullName evidence="3">Phosphoethanolamine transferase CptA</fullName>
        <ecNumber evidence="3">2.7.-.-</ecNumber>
    </submittedName>
</protein>
<feature type="domain" description="Sulfatase N-terminal" evidence="2">
    <location>
        <begin position="180"/>
        <end position="516"/>
    </location>
</feature>
<sequence length="806" mass="86828">MVLRVLFLTGFLLFAWLAFRRRHRIRAVLWGVFGIWLARYFQPVSDWLQTLGEDSLAEAQRFALSEAWFFLKTLSATLVPMHWDRVLVLVAVAAAATAAVAWGLPWLAARAGLRISARWAARGLAWLGVLCIAIPLGREVAEVAPQFRSNSDIYASARKNFSNETQRITLTGKGVPGMRVVVYIGESTTSAHWDLYGYPLSTTPQLRAFSREHRGLLKFEHVVSTQTLTSQSLLEALSIGLPGGSDYVPITERPRVSLVEVLKQLHIPTFLMSTQGNSGVWNLASSIIFSAVDSKTYASATSALGQSAAQGEESRVWDDVFFSDALQRFKAFHPQGRAVAFLHSYAGHGVYADHIPPEARRTGDTFLDEVSPSLIYGEGLAQAAGEAGMADGMQARIKTLLDGVKGGAAKPRHVIAEYDDAMRYIDGNLARLFRQAASDEAPTVVLYFSDHGESPETGLGHDSSRFQHEMTRVPFLMYFNDAAQQADPALYSAFREASGRASTLAQVPATIFTLLGYRVQGSLHDYRGMGLDPEESLVPIVVRKLVDGMVYVRAHGLGREQRPDARDLTDPATNLWLNSRSRSGGGQASALCYGEANTWAKATRGANVADCLAARLVMDGTSLDLAPRNKDASGWALNALAGMASSHRLPVWLDAGALPSEALCTRLGEWLSARADAQPGGGEGAPHPLSVMLALAPGAGEVFPAPCAALRGQGVDIFAHVPPSMVGNADEAGAWSNSLAAAGWPAHYVVPREPGAAWLGALLAHPGAQWALAEVSVDALPWRAAASAPPPAFVLVNTAWDPNSRH</sequence>
<dbReference type="EMBL" id="UWPJ01000026">
    <property type="protein sequence ID" value="VCU71420.1"/>
    <property type="molecule type" value="Genomic_DNA"/>
</dbReference>
<evidence type="ECO:0000313" key="3">
    <source>
        <dbReference type="EMBL" id="VCU71420.1"/>
    </source>
</evidence>
<reference evidence="3 4" key="1">
    <citation type="submission" date="2018-10" db="EMBL/GenBank/DDBJ databases">
        <authorList>
            <person name="Criscuolo A."/>
        </authorList>
    </citation>
    <scope>NUCLEOTIDE SEQUENCE [LARGE SCALE GENOMIC DNA]</scope>
    <source>
        <strain evidence="3">DnA1</strain>
    </source>
</reference>
<evidence type="ECO:0000256" key="1">
    <source>
        <dbReference type="SAM" id="Phobius"/>
    </source>
</evidence>
<dbReference type="Gene3D" id="3.40.720.10">
    <property type="entry name" value="Alkaline Phosphatase, subunit A"/>
    <property type="match status" value="1"/>
</dbReference>
<dbReference type="GO" id="GO:0005886">
    <property type="term" value="C:plasma membrane"/>
    <property type="evidence" value="ECO:0007669"/>
    <property type="project" value="UniProtKB-SubCell"/>
</dbReference>
<organism evidence="3 4">
    <name type="scientific">Pigmentiphaga humi</name>
    <dbReference type="NCBI Taxonomy" id="2478468"/>
    <lineage>
        <taxon>Bacteria</taxon>
        <taxon>Pseudomonadati</taxon>
        <taxon>Pseudomonadota</taxon>
        <taxon>Betaproteobacteria</taxon>
        <taxon>Burkholderiales</taxon>
        <taxon>Alcaligenaceae</taxon>
        <taxon>Pigmentiphaga</taxon>
    </lineage>
</organism>
<gene>
    <name evidence="3" type="primary">cptA</name>
    <name evidence="3" type="ORF">PIGHUM_03504</name>
</gene>
<dbReference type="InterPro" id="IPR040423">
    <property type="entry name" value="PEA_transferase"/>
</dbReference>
<keyword evidence="4" id="KW-1185">Reference proteome</keyword>
<feature type="transmembrane region" description="Helical" evidence="1">
    <location>
        <begin position="86"/>
        <end position="107"/>
    </location>
</feature>
<dbReference type="Proteomes" id="UP000277294">
    <property type="component" value="Unassembled WGS sequence"/>
</dbReference>